<feature type="transmembrane region" description="Helical" evidence="1">
    <location>
        <begin position="28"/>
        <end position="47"/>
    </location>
</feature>
<dbReference type="Proteomes" id="UP000653578">
    <property type="component" value="Unassembled WGS sequence"/>
</dbReference>
<sequence length="184" mass="21017">MLLSFIKANNFPWVTLKRYWKNSTKSELLVDVFLPIVIAIIMTYFTALSVTKFTVLIEKFQQISGQVIAAISILAGFNVASITIIATVSSGPLLVLRTRLPGAQLSRYEMLICFFTWAVIIQLTVVLISIVLFYMGSFIPEHIKDWGVPMWAWCCAVFWLSITIHSIFLSVRNMKTLYLYVTYE</sequence>
<reference evidence="2 3" key="1">
    <citation type="submission" date="2019-10" db="EMBL/GenBank/DDBJ databases">
        <title>Description of Paenibacillus humi sp. nov.</title>
        <authorList>
            <person name="Carlier A."/>
            <person name="Qi S."/>
        </authorList>
    </citation>
    <scope>NUCLEOTIDE SEQUENCE [LARGE SCALE GENOMIC DNA]</scope>
    <source>
        <strain evidence="2 3">LMG 31461</strain>
    </source>
</reference>
<name>A0ABX1XK06_9BACL</name>
<keyword evidence="3" id="KW-1185">Reference proteome</keyword>
<gene>
    <name evidence="2" type="ORF">GC096_30730</name>
</gene>
<feature type="transmembrane region" description="Helical" evidence="1">
    <location>
        <begin position="150"/>
        <end position="171"/>
    </location>
</feature>
<evidence type="ECO:0000313" key="3">
    <source>
        <dbReference type="Proteomes" id="UP000653578"/>
    </source>
</evidence>
<evidence type="ECO:0000313" key="2">
    <source>
        <dbReference type="EMBL" id="NOU68406.1"/>
    </source>
</evidence>
<dbReference type="EMBL" id="WHNY01000075">
    <property type="protein sequence ID" value="NOU68406.1"/>
    <property type="molecule type" value="Genomic_DNA"/>
</dbReference>
<accession>A0ABX1XK06</accession>
<proteinExistence type="predicted"/>
<dbReference type="RefSeq" id="WP_171635736.1">
    <property type="nucleotide sequence ID" value="NZ_WHNY01000075.1"/>
</dbReference>
<keyword evidence="1" id="KW-0472">Membrane</keyword>
<feature type="transmembrane region" description="Helical" evidence="1">
    <location>
        <begin position="108"/>
        <end position="135"/>
    </location>
</feature>
<feature type="transmembrane region" description="Helical" evidence="1">
    <location>
        <begin position="67"/>
        <end position="96"/>
    </location>
</feature>
<keyword evidence="1" id="KW-1133">Transmembrane helix</keyword>
<evidence type="ECO:0000256" key="1">
    <source>
        <dbReference type="SAM" id="Phobius"/>
    </source>
</evidence>
<keyword evidence="1" id="KW-0812">Transmembrane</keyword>
<comment type="caution">
    <text evidence="2">The sequence shown here is derived from an EMBL/GenBank/DDBJ whole genome shotgun (WGS) entry which is preliminary data.</text>
</comment>
<protein>
    <submittedName>
        <fullName evidence="2">Uncharacterized protein</fullName>
    </submittedName>
</protein>
<organism evidence="2 3">
    <name type="scientific">Paenibacillus plantarum</name>
    <dbReference type="NCBI Taxonomy" id="2654975"/>
    <lineage>
        <taxon>Bacteria</taxon>
        <taxon>Bacillati</taxon>
        <taxon>Bacillota</taxon>
        <taxon>Bacilli</taxon>
        <taxon>Bacillales</taxon>
        <taxon>Paenibacillaceae</taxon>
        <taxon>Paenibacillus</taxon>
    </lineage>
</organism>